<dbReference type="EMBL" id="VJMI01015328">
    <property type="protein sequence ID" value="KAF0729820.1"/>
    <property type="molecule type" value="Genomic_DNA"/>
</dbReference>
<dbReference type="PANTHER" id="PTHR47150:SF5">
    <property type="entry name" value="OS07G0546750 PROTEIN"/>
    <property type="match status" value="1"/>
</dbReference>
<dbReference type="InterPro" id="IPR006912">
    <property type="entry name" value="Harbinger_derived_prot"/>
</dbReference>
<comment type="caution">
    <text evidence="1">The sequence shown here is derived from an EMBL/GenBank/DDBJ whole genome shotgun (WGS) entry which is preliminary data.</text>
</comment>
<dbReference type="VEuPathDB" id="FungiDB:H257_14792"/>
<evidence type="ECO:0000313" key="1">
    <source>
        <dbReference type="EMBL" id="KAF0729820.1"/>
    </source>
</evidence>
<gene>
    <name evidence="1" type="ORF">AaE_009347</name>
</gene>
<dbReference type="VEuPathDB" id="FungiDB:H257_19301"/>
<feature type="non-terminal residue" evidence="1">
    <location>
        <position position="1"/>
    </location>
</feature>
<dbReference type="Pfam" id="PF04827">
    <property type="entry name" value="Plant_tran"/>
    <property type="match status" value="1"/>
</dbReference>
<evidence type="ECO:0008006" key="3">
    <source>
        <dbReference type="Google" id="ProtNLM"/>
    </source>
</evidence>
<dbReference type="PANTHER" id="PTHR47150">
    <property type="entry name" value="OS12G0169200 PROTEIN"/>
    <property type="match status" value="1"/>
</dbReference>
<name>A0A6A5ACP8_APHAT</name>
<protein>
    <recommendedName>
        <fullName evidence="3">DDE Tnp4 domain-containing protein</fullName>
    </recommendedName>
</protein>
<proteinExistence type="predicted"/>
<reference evidence="1 2" key="1">
    <citation type="submission" date="2019-06" db="EMBL/GenBank/DDBJ databases">
        <title>Genomics analysis of Aphanomyces spp. identifies a new class of oomycete effector associated with host adaptation.</title>
        <authorList>
            <person name="Gaulin E."/>
        </authorList>
    </citation>
    <scope>NUCLEOTIDE SEQUENCE [LARGE SCALE GENOMIC DNA]</scope>
    <source>
        <strain evidence="1 2">E</strain>
    </source>
</reference>
<dbReference type="AlphaFoldDB" id="A0A6A5ACP8"/>
<dbReference type="Proteomes" id="UP000469452">
    <property type="component" value="Unassembled WGS sequence"/>
</dbReference>
<organism evidence="1 2">
    <name type="scientific">Aphanomyces astaci</name>
    <name type="common">Crayfish plague agent</name>
    <dbReference type="NCBI Taxonomy" id="112090"/>
    <lineage>
        <taxon>Eukaryota</taxon>
        <taxon>Sar</taxon>
        <taxon>Stramenopiles</taxon>
        <taxon>Oomycota</taxon>
        <taxon>Saprolegniomycetes</taxon>
        <taxon>Saprolegniales</taxon>
        <taxon>Verrucalvaceae</taxon>
        <taxon>Aphanomyces</taxon>
    </lineage>
</organism>
<sequence length="423" mass="48879">RHESSGDDDFVIALILRNMSAASDHSRRWRQGSRRGKKPNIERNRAQYDKLLMADYFNPVPTYDASHFRRRFRMRKSLFLQIAHDLAQHDPYFQQKPDVTGRNGFSSLQKVAACVRYLATGCSLDDLDDRYRIGESTMRQALRKFCDGVLALYKDRHLRKPNTVDVQRLMRDGERVGWPGMLGSLDCSHYTWKNCPKAWAGQFQGAKGRPTVVLEAVSDVHGRIWHAYFGMPGSNNDINVLDSSDIFHGAIEEIEISVGSCPRVQYSVNGNTYDMPYWLVDGIYPPYAAFVKTMPKATSPREKAFKKDQESRRKDVERMFGMLQARWHVLTRPCELWDRSAMHNVVITCCVLHNMIIDDEMDDKMSTLEYLDDIVPTDPFVVTSNIDNVTLDSRIQSFARIMDGSVHTKLMHDLVEHRWKLYK</sequence>
<evidence type="ECO:0000313" key="2">
    <source>
        <dbReference type="Proteomes" id="UP000469452"/>
    </source>
</evidence>
<accession>A0A6A5ACP8</accession>